<feature type="region of interest" description="Disordered" evidence="9">
    <location>
        <begin position="45"/>
        <end position="66"/>
    </location>
</feature>
<dbReference type="Gene3D" id="1.10.510.10">
    <property type="entry name" value="Transferase(Phosphotransferase) domain 1"/>
    <property type="match status" value="1"/>
</dbReference>
<dbReference type="GO" id="GO:0005524">
    <property type="term" value="F:ATP binding"/>
    <property type="evidence" value="ECO:0007669"/>
    <property type="project" value="UniProtKB-KW"/>
</dbReference>
<evidence type="ECO:0000256" key="5">
    <source>
        <dbReference type="ARBA" id="ARBA00022777"/>
    </source>
</evidence>
<keyword evidence="4" id="KW-0547">Nucleotide-binding</keyword>
<feature type="compositionally biased region" description="Pro residues" evidence="9">
    <location>
        <begin position="56"/>
        <end position="65"/>
    </location>
</feature>
<feature type="compositionally biased region" description="Low complexity" evidence="9">
    <location>
        <begin position="99"/>
        <end position="109"/>
    </location>
</feature>
<keyword evidence="6" id="KW-0067">ATP-binding</keyword>
<dbReference type="PANTHER" id="PTHR43671:SF98">
    <property type="entry name" value="SERINE_THREONINE-PROTEIN KINASE NEK11"/>
    <property type="match status" value="1"/>
</dbReference>
<evidence type="ECO:0000256" key="1">
    <source>
        <dbReference type="ARBA" id="ARBA00012513"/>
    </source>
</evidence>
<keyword evidence="12" id="KW-1185">Reference proteome</keyword>
<dbReference type="OrthoDB" id="3673723at2759"/>
<accession>A0A6A5KRE9</accession>
<dbReference type="PANTHER" id="PTHR43671">
    <property type="entry name" value="SERINE/THREONINE-PROTEIN KINASE NEK"/>
    <property type="match status" value="1"/>
</dbReference>
<reference evidence="11" key="1">
    <citation type="submission" date="2020-01" db="EMBL/GenBank/DDBJ databases">
        <authorList>
            <consortium name="DOE Joint Genome Institute"/>
            <person name="Haridas S."/>
            <person name="Albert R."/>
            <person name="Binder M."/>
            <person name="Bloem J."/>
            <person name="Labutti K."/>
            <person name="Salamov A."/>
            <person name="Andreopoulos B."/>
            <person name="Baker S.E."/>
            <person name="Barry K."/>
            <person name="Bills G."/>
            <person name="Bluhm B.H."/>
            <person name="Cannon C."/>
            <person name="Castanera R."/>
            <person name="Culley D.E."/>
            <person name="Daum C."/>
            <person name="Ezra D."/>
            <person name="Gonzalez J.B."/>
            <person name="Henrissat B."/>
            <person name="Kuo A."/>
            <person name="Liang C."/>
            <person name="Lipzen A."/>
            <person name="Lutzoni F."/>
            <person name="Magnuson J."/>
            <person name="Mondo S."/>
            <person name="Nolan M."/>
            <person name="Ohm R."/>
            <person name="Pangilinan J."/>
            <person name="Park H.-J."/>
            <person name="Ramirez L."/>
            <person name="Alfaro M."/>
            <person name="Sun H."/>
            <person name="Tritt A."/>
            <person name="Yoshinaga Y."/>
            <person name="Zwiers L.-H."/>
            <person name="Turgeon B.G."/>
            <person name="Goodwin S.B."/>
            <person name="Spatafora J.W."/>
            <person name="Crous P.W."/>
            <person name="Grigoriev I.V."/>
        </authorList>
    </citation>
    <scope>NUCLEOTIDE SEQUENCE</scope>
    <source>
        <strain evidence="11">P77</strain>
    </source>
</reference>
<protein>
    <recommendedName>
        <fullName evidence="1">non-specific serine/threonine protein kinase</fullName>
        <ecNumber evidence="1">2.7.11.1</ecNumber>
    </recommendedName>
</protein>
<evidence type="ECO:0000256" key="7">
    <source>
        <dbReference type="ARBA" id="ARBA00047899"/>
    </source>
</evidence>
<keyword evidence="2" id="KW-0723">Serine/threonine-protein kinase</keyword>
<proteinExistence type="predicted"/>
<feature type="region of interest" description="Disordered" evidence="9">
    <location>
        <begin position="81"/>
        <end position="213"/>
    </location>
</feature>
<comment type="catalytic activity">
    <reaction evidence="7">
        <text>L-threonyl-[protein] + ATP = O-phospho-L-threonyl-[protein] + ADP + H(+)</text>
        <dbReference type="Rhea" id="RHEA:46608"/>
        <dbReference type="Rhea" id="RHEA-COMP:11060"/>
        <dbReference type="Rhea" id="RHEA-COMP:11605"/>
        <dbReference type="ChEBI" id="CHEBI:15378"/>
        <dbReference type="ChEBI" id="CHEBI:30013"/>
        <dbReference type="ChEBI" id="CHEBI:30616"/>
        <dbReference type="ChEBI" id="CHEBI:61977"/>
        <dbReference type="ChEBI" id="CHEBI:456216"/>
        <dbReference type="EC" id="2.7.11.1"/>
    </reaction>
</comment>
<organism evidence="11 12">
    <name type="scientific">Decorospora gaudefroyi</name>
    <dbReference type="NCBI Taxonomy" id="184978"/>
    <lineage>
        <taxon>Eukaryota</taxon>
        <taxon>Fungi</taxon>
        <taxon>Dikarya</taxon>
        <taxon>Ascomycota</taxon>
        <taxon>Pezizomycotina</taxon>
        <taxon>Dothideomycetes</taxon>
        <taxon>Pleosporomycetidae</taxon>
        <taxon>Pleosporales</taxon>
        <taxon>Pleosporineae</taxon>
        <taxon>Pleosporaceae</taxon>
        <taxon>Decorospora</taxon>
    </lineage>
</organism>
<sequence length="655" mass="73305">MVGPPYQRPYSYFRWDADEAMKHTERANTIATLWHGSAVIRNHYAATPPNHTTGPGLPPTPPIPNIPYTLAQANLARITKQLPPLAPPPPPLPPPPPASTSTSESSSESHTQSDDSTQSNDGTESDDGAPPDDPAHPSESSTSSDEGAPPDDPAHPSESNTPSDDGTPPSKARGKKRKRGERTPAPNGSGLDSDDSQGHGPAGKRRATSPHASPTQLRQFLEELAADAVEAGRTTLMPPQPRNTYPYSFWPDPPWDPVPADYTTLQTPLEYVHAFPRPDQAASQVTKQLWREGLRNVRMRWLKSRLYQDLEYSDEETTWKGAHWLAQGSYGVAGLWAAPRPHMWKNPDEWRDKLPREIRMHQLIDSSRTPTSHLNLVRHRGHTLMMAKMRYRIYLDLCDGGGLDDSMSDRWRKDPDTFGVDLDPLKVLPEAYVWHLFKGLVDACLVLEQGDSLQEIAGWKPLMHNDLHVGNVMLGRDPDNPEWPHIVLVDFGRTFYDLHPDRTPATHSIEETDNPLIYRIPRDDGRYPPETQFSHQHFTPITSWADVWSIGAIMFAIISHHYPAGGPLLENVPEGIYQLFNSGPFDRDRQLLKGQDYPVACERYGAYPGSTLFDWVRRCLEYDPQERPTLDELKVHIDGILAGPGTGAMARVDPQ</sequence>
<dbReference type="EC" id="2.7.11.1" evidence="1"/>
<evidence type="ECO:0000256" key="9">
    <source>
        <dbReference type="SAM" id="MobiDB-lite"/>
    </source>
</evidence>
<dbReference type="EMBL" id="ML975275">
    <property type="protein sequence ID" value="KAF1836253.1"/>
    <property type="molecule type" value="Genomic_DNA"/>
</dbReference>
<evidence type="ECO:0000256" key="8">
    <source>
        <dbReference type="ARBA" id="ARBA00048679"/>
    </source>
</evidence>
<dbReference type="InterPro" id="IPR011009">
    <property type="entry name" value="Kinase-like_dom_sf"/>
</dbReference>
<dbReference type="SMART" id="SM00220">
    <property type="entry name" value="S_TKc"/>
    <property type="match status" value="1"/>
</dbReference>
<name>A0A6A5KRE9_9PLEO</name>
<evidence type="ECO:0000259" key="10">
    <source>
        <dbReference type="PROSITE" id="PS50011"/>
    </source>
</evidence>
<dbReference type="GO" id="GO:0004674">
    <property type="term" value="F:protein serine/threonine kinase activity"/>
    <property type="evidence" value="ECO:0007669"/>
    <property type="project" value="UniProtKB-KW"/>
</dbReference>
<evidence type="ECO:0000256" key="2">
    <source>
        <dbReference type="ARBA" id="ARBA00022527"/>
    </source>
</evidence>
<evidence type="ECO:0000256" key="6">
    <source>
        <dbReference type="ARBA" id="ARBA00022840"/>
    </source>
</evidence>
<dbReference type="SUPFAM" id="SSF56112">
    <property type="entry name" value="Protein kinase-like (PK-like)"/>
    <property type="match status" value="1"/>
</dbReference>
<evidence type="ECO:0000256" key="4">
    <source>
        <dbReference type="ARBA" id="ARBA00022741"/>
    </source>
</evidence>
<evidence type="ECO:0000313" key="11">
    <source>
        <dbReference type="EMBL" id="KAF1836253.1"/>
    </source>
</evidence>
<evidence type="ECO:0000256" key="3">
    <source>
        <dbReference type="ARBA" id="ARBA00022679"/>
    </source>
</evidence>
<dbReference type="PROSITE" id="PS50011">
    <property type="entry name" value="PROTEIN_KINASE_DOM"/>
    <property type="match status" value="1"/>
</dbReference>
<keyword evidence="5 11" id="KW-0418">Kinase</keyword>
<dbReference type="Proteomes" id="UP000800040">
    <property type="component" value="Unassembled WGS sequence"/>
</dbReference>
<evidence type="ECO:0000313" key="12">
    <source>
        <dbReference type="Proteomes" id="UP000800040"/>
    </source>
</evidence>
<keyword evidence="3" id="KW-0808">Transferase</keyword>
<dbReference type="InterPro" id="IPR050660">
    <property type="entry name" value="NEK_Ser/Thr_kinase"/>
</dbReference>
<dbReference type="InterPro" id="IPR000719">
    <property type="entry name" value="Prot_kinase_dom"/>
</dbReference>
<dbReference type="AlphaFoldDB" id="A0A6A5KRE9"/>
<feature type="compositionally biased region" description="Pro residues" evidence="9">
    <location>
        <begin position="84"/>
        <end position="98"/>
    </location>
</feature>
<comment type="catalytic activity">
    <reaction evidence="8">
        <text>L-seryl-[protein] + ATP = O-phospho-L-seryl-[protein] + ADP + H(+)</text>
        <dbReference type="Rhea" id="RHEA:17989"/>
        <dbReference type="Rhea" id="RHEA-COMP:9863"/>
        <dbReference type="Rhea" id="RHEA-COMP:11604"/>
        <dbReference type="ChEBI" id="CHEBI:15378"/>
        <dbReference type="ChEBI" id="CHEBI:29999"/>
        <dbReference type="ChEBI" id="CHEBI:30616"/>
        <dbReference type="ChEBI" id="CHEBI:83421"/>
        <dbReference type="ChEBI" id="CHEBI:456216"/>
        <dbReference type="EC" id="2.7.11.1"/>
    </reaction>
</comment>
<feature type="domain" description="Protein kinase" evidence="10">
    <location>
        <begin position="319"/>
        <end position="641"/>
    </location>
</feature>
<gene>
    <name evidence="11" type="ORF">BDW02DRAFT_596515</name>
</gene>